<name>A0A5B8XJH5_9DELT</name>
<dbReference type="Proteomes" id="UP000321595">
    <property type="component" value="Chromosome"/>
</dbReference>
<dbReference type="PROSITE" id="PS51257">
    <property type="entry name" value="PROKAR_LIPOPROTEIN"/>
    <property type="match status" value="1"/>
</dbReference>
<feature type="signal peptide" evidence="2">
    <location>
        <begin position="1"/>
        <end position="21"/>
    </location>
</feature>
<gene>
    <name evidence="3" type="ORF">FRD01_01315</name>
</gene>
<evidence type="ECO:0008006" key="5">
    <source>
        <dbReference type="Google" id="ProtNLM"/>
    </source>
</evidence>
<sequence>MSQKKWIAGMALGTMLIAACADHQSESLTKTPAPQPEPEVGASRFVSADGYNGEQSRGNDNFENNANAAPEAGEDADERTVEEGDIYRVTTDGKILNLNAYRGLQIIDMTDPANPDMLGKVQMSGHPVEMYQVGSRVYALMNNWRGYYGSREDVLPDAYQGGVVVVIDISNPAAPTVTGRAEVPGWIRSSRLTRGNGQEALYVVANEYQGGGQTNVKSFSVNSTGAITAKTTLNLDGNVGDIQATGSRLMVARHDWQGQGGSDVTLIDISSPTGEMVEGDTVRVKGYVANKFNMDVHENVLRVVSGNHWNSNENTNHLETFDATDISNLTPIDSATFGDNEDLFATLFLGEKAFFVTYRRVDPFHAFEITANGMVDEKSEFIVSGWNDYFRPVNSERQLIGIGKNDENGNTMAVSLYDITDLTNPSPMLDREEVELSFSWSEANWDDRAFSVLEKATAVQAPTGETETGVVLLPFTGWDQNEYISAVQIFTFSDTTLTKRGIMEHDTPVRRSFLADATDKTVGNLSEAELALYDASAPDLPVRLGSIELAPNYSELLFYGSHAVRRKDKRSYYWWWSSSSNTAPLDELEIVPIGDDLDSAESIAEIQIPAGSTITKVGDKLVVTQRLQNSTNNDEYEVQLWNLSTPGMPTLEDSEVYTGLTTGYNDYWGWYDCFGCDYYYPYWGGQDAMAVADTIVYPVSKQETELLGTINYVEEYPSGNYWESCYDNQTGERQDCTYFSGRYRCETLTRPNGTVEPTFCHGDFYECTQTADDTQCVEVPRSTVPRETRTYSYEQNRYWTYWDFKILDVSGSTLPSATQITMANDEESVGLLVRGDSLFATYKQPYQLPNDPRPFVQYFFREIDLGGAAPVIKPDVNIPGELLEVDGNTLITRDFLWGSNIVESSINRLTRTANGAVLNDVERFEDQVIDTITLDGGSNLLFTFRQTYDYYSNDDYSVKLGIISLTGSGLNVLSETPIDSWASLRAAIPGRALFTVSGGLLVINIDDPSAPEAQSYFSTNGWPRAFITEGANAYFAAGMYGIYTFDLNESNLLAP</sequence>
<organism evidence="3 4">
    <name type="scientific">Microvenator marinus</name>
    <dbReference type="NCBI Taxonomy" id="2600177"/>
    <lineage>
        <taxon>Bacteria</taxon>
        <taxon>Deltaproteobacteria</taxon>
        <taxon>Bradymonadales</taxon>
        <taxon>Microvenatoraceae</taxon>
        <taxon>Microvenator</taxon>
    </lineage>
</organism>
<dbReference type="InterPro" id="IPR019198">
    <property type="entry name" value="Beta_propeller_containing"/>
</dbReference>
<dbReference type="Pfam" id="PF09826">
    <property type="entry name" value="Beta_propel"/>
    <property type="match status" value="1"/>
</dbReference>
<feature type="region of interest" description="Disordered" evidence="1">
    <location>
        <begin position="24"/>
        <end position="80"/>
    </location>
</feature>
<dbReference type="OrthoDB" id="5477327at2"/>
<evidence type="ECO:0000256" key="2">
    <source>
        <dbReference type="SAM" id="SignalP"/>
    </source>
</evidence>
<dbReference type="RefSeq" id="WP_146956913.1">
    <property type="nucleotide sequence ID" value="NZ_CP042467.1"/>
</dbReference>
<evidence type="ECO:0000313" key="3">
    <source>
        <dbReference type="EMBL" id="QED25920.1"/>
    </source>
</evidence>
<dbReference type="AlphaFoldDB" id="A0A5B8XJH5"/>
<accession>A0A5B8XJH5</accession>
<keyword evidence="2" id="KW-0732">Signal</keyword>
<dbReference type="KEGG" id="bbae:FRD01_01315"/>
<dbReference type="EMBL" id="CP042467">
    <property type="protein sequence ID" value="QED25920.1"/>
    <property type="molecule type" value="Genomic_DNA"/>
</dbReference>
<evidence type="ECO:0000313" key="4">
    <source>
        <dbReference type="Proteomes" id="UP000321595"/>
    </source>
</evidence>
<reference evidence="3 4" key="1">
    <citation type="submission" date="2019-08" db="EMBL/GenBank/DDBJ databases">
        <authorList>
            <person name="Liang Q."/>
        </authorList>
    </citation>
    <scope>NUCLEOTIDE SEQUENCE [LARGE SCALE GENOMIC DNA]</scope>
    <source>
        <strain evidence="3 4">V1718</strain>
    </source>
</reference>
<protein>
    <recommendedName>
        <fullName evidence="5">Lipoprotein</fullName>
    </recommendedName>
</protein>
<proteinExistence type="predicted"/>
<feature type="chain" id="PRO_5022687622" description="Lipoprotein" evidence="2">
    <location>
        <begin position="22"/>
        <end position="1055"/>
    </location>
</feature>
<keyword evidence="4" id="KW-1185">Reference proteome</keyword>
<evidence type="ECO:0000256" key="1">
    <source>
        <dbReference type="SAM" id="MobiDB-lite"/>
    </source>
</evidence>
<feature type="compositionally biased region" description="Low complexity" evidence="1">
    <location>
        <begin position="59"/>
        <end position="71"/>
    </location>
</feature>